<reference evidence="2 3" key="1">
    <citation type="submission" date="2019-07" db="EMBL/GenBank/DDBJ databases">
        <title>Full genome sequence of Devosia sp. Gsoil 520.</title>
        <authorList>
            <person name="Im W.-T."/>
        </authorList>
    </citation>
    <scope>NUCLEOTIDE SEQUENCE [LARGE SCALE GENOMIC DNA]</scope>
    <source>
        <strain evidence="2 3">Gsoil 520</strain>
    </source>
</reference>
<evidence type="ECO:0008006" key="4">
    <source>
        <dbReference type="Google" id="ProtNLM"/>
    </source>
</evidence>
<dbReference type="AlphaFoldDB" id="A0A5B8LYH1"/>
<protein>
    <recommendedName>
        <fullName evidence="4">DUF1579 domain-containing protein</fullName>
    </recommendedName>
</protein>
<sequence>MADDIGAKANIANPQLKFFERIIGQWRTTGTHPAMPGVTLHGRISFAWQDGGAFVVWRSEVDDLRFPDGIAIIGSDDAAGTLFISYFDERGVSRKYDVTLGENGFAMQRMDPKFSQRMTFAIEPHGARMVSTGEMSREGAGWEPDLSQTFERL</sequence>
<evidence type="ECO:0000256" key="1">
    <source>
        <dbReference type="SAM" id="MobiDB-lite"/>
    </source>
</evidence>
<dbReference type="RefSeq" id="WP_146292779.1">
    <property type="nucleotide sequence ID" value="NZ_CP042304.1"/>
</dbReference>
<dbReference type="Proteomes" id="UP000315364">
    <property type="component" value="Chromosome"/>
</dbReference>
<dbReference type="KEGG" id="dea:FPZ08_21630"/>
<evidence type="ECO:0000313" key="2">
    <source>
        <dbReference type="EMBL" id="QDZ13106.1"/>
    </source>
</evidence>
<accession>A0A5B8LYH1</accession>
<dbReference type="EMBL" id="CP042304">
    <property type="protein sequence ID" value="QDZ13106.1"/>
    <property type="molecule type" value="Genomic_DNA"/>
</dbReference>
<gene>
    <name evidence="2" type="ORF">FPZ08_21630</name>
</gene>
<evidence type="ECO:0000313" key="3">
    <source>
        <dbReference type="Proteomes" id="UP000315364"/>
    </source>
</evidence>
<dbReference type="OrthoDB" id="4210699at2"/>
<proteinExistence type="predicted"/>
<feature type="region of interest" description="Disordered" evidence="1">
    <location>
        <begin position="134"/>
        <end position="153"/>
    </location>
</feature>
<name>A0A5B8LYH1_9HYPH</name>
<organism evidence="2 3">
    <name type="scientific">Devosia ginsengisoli</name>
    <dbReference type="NCBI Taxonomy" id="400770"/>
    <lineage>
        <taxon>Bacteria</taxon>
        <taxon>Pseudomonadati</taxon>
        <taxon>Pseudomonadota</taxon>
        <taxon>Alphaproteobacteria</taxon>
        <taxon>Hyphomicrobiales</taxon>
        <taxon>Devosiaceae</taxon>
        <taxon>Devosia</taxon>
    </lineage>
</organism>
<keyword evidence="3" id="KW-1185">Reference proteome</keyword>